<evidence type="ECO:0000256" key="1">
    <source>
        <dbReference type="SAM" id="Phobius"/>
    </source>
</evidence>
<sequence length="545" mass="59683">MARSKLPAYLAIAAIVPLLGLAFWFRITSLNAPSPNGDESFYGVQTAKLLRGEPIASTTASGNPINVLVIGAEIPLYLALGPSNYVIKIPAAVAGILAVLASYVLWSRALDRTTAAIGAGLMAVLPVLIAESRIGAEPAWNPLVGVIALAAAFRGHRLGLALAFLLCYYVHSTYLFLLPTLGLVLLVKLFERTAGDPTARWRSLAITTWGALAVISPLVLLTSGRSAIQWTYDTYDFGPGNWPRFLLLFERLLMGFCEVGPTETSAAFDRTFWAAFGSILLFGSWCLHRQRRWDRLALIGGLILSLVGMHAVTGPDILRPYFVRYGLYLVTPTVLAVSCCLRAMLVPPEGGWATRARRLQVAGMIGLAWTLLASFMGNYIGLLNEAHAGQESYWTLRTEAIDPKQWAAKIVARDIRAARERGLSVPDRLVVLGEDWWTHRPLQFLLGDRDDIVTGSLEPFDGPGRDALIRRHLESGGYIVGTPGQDVMLRVEGLFPPEALKHWHVLVPPHASLAIYRLKRENEPPVPLPKVVLRPPGLDEKTAIR</sequence>
<dbReference type="AlphaFoldDB" id="A0A432MFU8"/>
<feature type="transmembrane region" description="Helical" evidence="1">
    <location>
        <begin position="202"/>
        <end position="221"/>
    </location>
</feature>
<evidence type="ECO:0000313" key="3">
    <source>
        <dbReference type="Proteomes" id="UP000280296"/>
    </source>
</evidence>
<protein>
    <recommendedName>
        <fullName evidence="4">Glycosyltransferase RgtA/B/C/D-like domain-containing protein</fullName>
    </recommendedName>
</protein>
<feature type="transmembrane region" description="Helical" evidence="1">
    <location>
        <begin position="85"/>
        <end position="106"/>
    </location>
</feature>
<feature type="transmembrane region" description="Helical" evidence="1">
    <location>
        <begin position="112"/>
        <end position="130"/>
    </location>
</feature>
<accession>A0A432MFU8</accession>
<keyword evidence="1" id="KW-0472">Membrane</keyword>
<dbReference type="Proteomes" id="UP000280296">
    <property type="component" value="Unassembled WGS sequence"/>
</dbReference>
<feature type="transmembrane region" description="Helical" evidence="1">
    <location>
        <begin position="295"/>
        <end position="313"/>
    </location>
</feature>
<keyword evidence="1" id="KW-1133">Transmembrane helix</keyword>
<dbReference type="EMBL" id="RYZH01000042">
    <property type="protein sequence ID" value="RUL85053.1"/>
    <property type="molecule type" value="Genomic_DNA"/>
</dbReference>
<feature type="transmembrane region" description="Helical" evidence="1">
    <location>
        <begin position="359"/>
        <end position="382"/>
    </location>
</feature>
<organism evidence="2 3">
    <name type="scientific">Tautonia sociabilis</name>
    <dbReference type="NCBI Taxonomy" id="2080755"/>
    <lineage>
        <taxon>Bacteria</taxon>
        <taxon>Pseudomonadati</taxon>
        <taxon>Planctomycetota</taxon>
        <taxon>Planctomycetia</taxon>
        <taxon>Isosphaerales</taxon>
        <taxon>Isosphaeraceae</taxon>
        <taxon>Tautonia</taxon>
    </lineage>
</organism>
<feature type="transmembrane region" description="Helical" evidence="1">
    <location>
        <begin position="325"/>
        <end position="347"/>
    </location>
</feature>
<gene>
    <name evidence="2" type="ORF">TsocGM_19120</name>
</gene>
<reference evidence="2 3" key="1">
    <citation type="submission" date="2018-12" db="EMBL/GenBank/DDBJ databases">
        <authorList>
            <person name="Toschakov S.V."/>
        </authorList>
    </citation>
    <scope>NUCLEOTIDE SEQUENCE [LARGE SCALE GENOMIC DNA]</scope>
    <source>
        <strain evidence="2 3">GM2012</strain>
    </source>
</reference>
<comment type="caution">
    <text evidence="2">The sequence shown here is derived from an EMBL/GenBank/DDBJ whole genome shotgun (WGS) entry which is preliminary data.</text>
</comment>
<feature type="transmembrane region" description="Helical" evidence="1">
    <location>
        <begin position="172"/>
        <end position="190"/>
    </location>
</feature>
<reference evidence="2 3" key="2">
    <citation type="submission" date="2019-01" db="EMBL/GenBank/DDBJ databases">
        <title>Tautonia sociabilis, a novel thermotolerant planctomycete of Isosphaeraceae family, isolated from a 4000 m deep subterranean habitat.</title>
        <authorList>
            <person name="Kovaleva O.L."/>
            <person name="Elcheninov A.G."/>
            <person name="Van Heerden E."/>
            <person name="Toshchakov S.V."/>
            <person name="Novikov A."/>
            <person name="Bonch-Osmolovskaya E.A."/>
            <person name="Kublanov I.V."/>
        </authorList>
    </citation>
    <scope>NUCLEOTIDE SEQUENCE [LARGE SCALE GENOMIC DNA]</scope>
    <source>
        <strain evidence="2 3">GM2012</strain>
    </source>
</reference>
<feature type="transmembrane region" description="Helical" evidence="1">
    <location>
        <begin position="6"/>
        <end position="25"/>
    </location>
</feature>
<proteinExistence type="predicted"/>
<keyword evidence="3" id="KW-1185">Reference proteome</keyword>
<evidence type="ECO:0008006" key="4">
    <source>
        <dbReference type="Google" id="ProtNLM"/>
    </source>
</evidence>
<dbReference type="OrthoDB" id="3324394at2"/>
<evidence type="ECO:0000313" key="2">
    <source>
        <dbReference type="EMBL" id="RUL85053.1"/>
    </source>
</evidence>
<name>A0A432MFU8_9BACT</name>
<dbReference type="RefSeq" id="WP_126727063.1">
    <property type="nucleotide sequence ID" value="NZ_RYZH01000042.1"/>
</dbReference>
<feature type="transmembrane region" description="Helical" evidence="1">
    <location>
        <begin position="271"/>
        <end position="288"/>
    </location>
</feature>
<keyword evidence="1" id="KW-0812">Transmembrane</keyword>